<sequence length="58" mass="5575">MTRSAKAATGDVARGDVSKGALPGARRGDGEWFPEGGTGLVGGAVHGTGAVRGAAPGR</sequence>
<dbReference type="AlphaFoldDB" id="A0A918VB66"/>
<protein>
    <submittedName>
        <fullName evidence="2">Uncharacterized protein</fullName>
    </submittedName>
</protein>
<evidence type="ECO:0000256" key="1">
    <source>
        <dbReference type="SAM" id="MobiDB-lite"/>
    </source>
</evidence>
<accession>A0A918VB66</accession>
<reference evidence="2" key="2">
    <citation type="submission" date="2020-09" db="EMBL/GenBank/DDBJ databases">
        <authorList>
            <person name="Sun Q."/>
            <person name="Ohkuma M."/>
        </authorList>
    </citation>
    <scope>NUCLEOTIDE SEQUENCE</scope>
    <source>
        <strain evidence="2">JCM 5016</strain>
    </source>
</reference>
<feature type="compositionally biased region" description="Gly residues" evidence="1">
    <location>
        <begin position="36"/>
        <end position="46"/>
    </location>
</feature>
<dbReference type="EMBL" id="BMWH01000007">
    <property type="protein sequence ID" value="GGZ85518.1"/>
    <property type="molecule type" value="Genomic_DNA"/>
</dbReference>
<comment type="caution">
    <text evidence="2">The sequence shown here is derived from an EMBL/GenBank/DDBJ whole genome shotgun (WGS) entry which is preliminary data.</text>
</comment>
<feature type="compositionally biased region" description="Low complexity" evidence="1">
    <location>
        <begin position="47"/>
        <end position="58"/>
    </location>
</feature>
<reference evidence="2" key="1">
    <citation type="journal article" date="2014" name="Int. J. Syst. Evol. Microbiol.">
        <title>Complete genome sequence of Corynebacterium casei LMG S-19264T (=DSM 44701T), isolated from a smear-ripened cheese.</title>
        <authorList>
            <consortium name="US DOE Joint Genome Institute (JGI-PGF)"/>
            <person name="Walter F."/>
            <person name="Albersmeier A."/>
            <person name="Kalinowski J."/>
            <person name="Ruckert C."/>
        </authorList>
    </citation>
    <scope>NUCLEOTIDE SEQUENCE</scope>
    <source>
        <strain evidence="2">JCM 5016</strain>
    </source>
</reference>
<keyword evidence="3" id="KW-1185">Reference proteome</keyword>
<name>A0A918VB66_9ACTN</name>
<feature type="region of interest" description="Disordered" evidence="1">
    <location>
        <begin position="1"/>
        <end position="58"/>
    </location>
</feature>
<organism evidence="2 3">
    <name type="scientific">Streptomyces echinoruber</name>
    <dbReference type="NCBI Taxonomy" id="68898"/>
    <lineage>
        <taxon>Bacteria</taxon>
        <taxon>Bacillati</taxon>
        <taxon>Actinomycetota</taxon>
        <taxon>Actinomycetes</taxon>
        <taxon>Kitasatosporales</taxon>
        <taxon>Streptomycetaceae</taxon>
        <taxon>Streptomyces</taxon>
    </lineage>
</organism>
<evidence type="ECO:0000313" key="3">
    <source>
        <dbReference type="Proteomes" id="UP000623010"/>
    </source>
</evidence>
<evidence type="ECO:0000313" key="2">
    <source>
        <dbReference type="EMBL" id="GGZ85518.1"/>
    </source>
</evidence>
<proteinExistence type="predicted"/>
<dbReference type="Proteomes" id="UP000623010">
    <property type="component" value="Unassembled WGS sequence"/>
</dbReference>
<gene>
    <name evidence="2" type="ORF">GCM10010389_24750</name>
</gene>